<dbReference type="Gene3D" id="3.40.50.300">
    <property type="entry name" value="P-loop containing nucleotide triphosphate hydrolases"/>
    <property type="match status" value="1"/>
</dbReference>
<evidence type="ECO:0000313" key="7">
    <source>
        <dbReference type="EMBL" id="CAB4873776.1"/>
    </source>
</evidence>
<dbReference type="InterPro" id="IPR000850">
    <property type="entry name" value="Adenylat/UMP-CMP_kin"/>
</dbReference>
<feature type="domain" description="Adenylate kinase active site lid" evidence="4">
    <location>
        <begin position="129"/>
        <end position="163"/>
    </location>
</feature>
<evidence type="ECO:0000259" key="4">
    <source>
        <dbReference type="Pfam" id="PF05191"/>
    </source>
</evidence>
<keyword evidence="2" id="KW-0547">Nucleotide-binding</keyword>
<dbReference type="InterPro" id="IPR033690">
    <property type="entry name" value="Adenylat_kinase_CS"/>
</dbReference>
<evidence type="ECO:0000313" key="6">
    <source>
        <dbReference type="EMBL" id="CAB4765754.1"/>
    </source>
</evidence>
<evidence type="ECO:0000313" key="5">
    <source>
        <dbReference type="EMBL" id="CAB4726526.1"/>
    </source>
</evidence>
<dbReference type="NCBIfam" id="NF001380">
    <property type="entry name" value="PRK00279.1-2"/>
    <property type="match status" value="1"/>
</dbReference>
<dbReference type="PRINTS" id="PR00094">
    <property type="entry name" value="ADENYLTKNASE"/>
</dbReference>
<dbReference type="EMBL" id="CAFBLR010000072">
    <property type="protein sequence ID" value="CAB4873776.1"/>
    <property type="molecule type" value="Genomic_DNA"/>
</dbReference>
<dbReference type="FunFam" id="3.40.50.300:FF:000106">
    <property type="entry name" value="Adenylate kinase mitochondrial"/>
    <property type="match status" value="1"/>
</dbReference>
<protein>
    <submittedName>
        <fullName evidence="6">Unannotated protein</fullName>
    </submittedName>
</protein>
<organism evidence="6">
    <name type="scientific">freshwater metagenome</name>
    <dbReference type="NCBI Taxonomy" id="449393"/>
    <lineage>
        <taxon>unclassified sequences</taxon>
        <taxon>metagenomes</taxon>
        <taxon>ecological metagenomes</taxon>
    </lineage>
</organism>
<dbReference type="EMBL" id="CAEZYY010000037">
    <property type="protein sequence ID" value="CAB4765754.1"/>
    <property type="molecule type" value="Genomic_DNA"/>
</dbReference>
<dbReference type="SUPFAM" id="SSF57774">
    <property type="entry name" value="Microbial and mitochondrial ADK, insert 'zinc finger' domain"/>
    <property type="match status" value="1"/>
</dbReference>
<keyword evidence="3" id="KW-0418">Kinase</keyword>
<dbReference type="InterPro" id="IPR036193">
    <property type="entry name" value="ADK_active_lid_dom_sf"/>
</dbReference>
<gene>
    <name evidence="5" type="ORF">UFOPK2602_02093</name>
    <name evidence="6" type="ORF">UFOPK2806_02072</name>
    <name evidence="7" type="ORF">UFOPK3417_00885</name>
</gene>
<dbReference type="GO" id="GO:0004017">
    <property type="term" value="F:AMP kinase activity"/>
    <property type="evidence" value="ECO:0007669"/>
    <property type="project" value="InterPro"/>
</dbReference>
<dbReference type="InterPro" id="IPR007862">
    <property type="entry name" value="Adenylate_kinase_lid-dom"/>
</dbReference>
<dbReference type="InterPro" id="IPR006259">
    <property type="entry name" value="Adenyl_kin_sub"/>
</dbReference>
<dbReference type="AlphaFoldDB" id="A0A6J6V2E0"/>
<dbReference type="HAMAP" id="MF_00235">
    <property type="entry name" value="Adenylate_kinase_Adk"/>
    <property type="match status" value="1"/>
</dbReference>
<sequence length="219" mass="23475">MIHGVRLVILGRQGAGKGTQCVRLSNHYVVPHISTGDMLRAAVKEGTPLGRVAGEIMNSGGLLSDEIMVGIVRERLDQPDASGRGFILDGFPRTVGQAEALGAILEQPLDLVIDLDVPRELVLERISSRRVCRDCGANYSATKNDPVSRICDRCGGDVVQRDDDTPDAVNKRLDIYDSQTSPLISFYNAQGILAVVNGVGHPDHVLDRLVVAIAAAGRS</sequence>
<dbReference type="PANTHER" id="PTHR23359">
    <property type="entry name" value="NUCLEOTIDE KINASE"/>
    <property type="match status" value="1"/>
</dbReference>
<evidence type="ECO:0000256" key="3">
    <source>
        <dbReference type="ARBA" id="ARBA00022777"/>
    </source>
</evidence>
<proteinExistence type="inferred from homology"/>
<dbReference type="PROSITE" id="PS00113">
    <property type="entry name" value="ADENYLATE_KINASE"/>
    <property type="match status" value="1"/>
</dbReference>
<name>A0A6J6V2E0_9ZZZZ</name>
<evidence type="ECO:0000256" key="2">
    <source>
        <dbReference type="ARBA" id="ARBA00022741"/>
    </source>
</evidence>
<evidence type="ECO:0000256" key="1">
    <source>
        <dbReference type="ARBA" id="ARBA00022679"/>
    </source>
</evidence>
<dbReference type="SUPFAM" id="SSF52540">
    <property type="entry name" value="P-loop containing nucleoside triphosphate hydrolases"/>
    <property type="match status" value="1"/>
</dbReference>
<reference evidence="6" key="1">
    <citation type="submission" date="2020-05" db="EMBL/GenBank/DDBJ databases">
        <authorList>
            <person name="Chiriac C."/>
            <person name="Salcher M."/>
            <person name="Ghai R."/>
            <person name="Kavagutti S V."/>
        </authorList>
    </citation>
    <scope>NUCLEOTIDE SEQUENCE</scope>
</reference>
<dbReference type="CDD" id="cd01428">
    <property type="entry name" value="ADK"/>
    <property type="match status" value="1"/>
</dbReference>
<dbReference type="Pfam" id="PF00406">
    <property type="entry name" value="ADK"/>
    <property type="match status" value="1"/>
</dbReference>
<accession>A0A6J6V2E0</accession>
<dbReference type="GO" id="GO:0005524">
    <property type="term" value="F:ATP binding"/>
    <property type="evidence" value="ECO:0007669"/>
    <property type="project" value="InterPro"/>
</dbReference>
<dbReference type="NCBIfam" id="NF001381">
    <property type="entry name" value="PRK00279.1-3"/>
    <property type="match status" value="1"/>
</dbReference>
<dbReference type="EMBL" id="CAEZXX010000193">
    <property type="protein sequence ID" value="CAB4726526.1"/>
    <property type="molecule type" value="Genomic_DNA"/>
</dbReference>
<dbReference type="InterPro" id="IPR027417">
    <property type="entry name" value="P-loop_NTPase"/>
</dbReference>
<dbReference type="Pfam" id="PF05191">
    <property type="entry name" value="ADK_lid"/>
    <property type="match status" value="1"/>
</dbReference>
<keyword evidence="1" id="KW-0808">Transferase</keyword>
<dbReference type="NCBIfam" id="TIGR01351">
    <property type="entry name" value="adk"/>
    <property type="match status" value="1"/>
</dbReference>